<dbReference type="PANTHER" id="PTHR17490:SF16">
    <property type="entry name" value="THREONYLCARBAMOYL-AMP SYNTHASE"/>
    <property type="match status" value="1"/>
</dbReference>
<organism evidence="16 17">
    <name type="scientific">Mesorhizobium hawassense</name>
    <dbReference type="NCBI Taxonomy" id="1209954"/>
    <lineage>
        <taxon>Bacteria</taxon>
        <taxon>Pseudomonadati</taxon>
        <taxon>Pseudomonadota</taxon>
        <taxon>Alphaproteobacteria</taxon>
        <taxon>Hyphomicrobiales</taxon>
        <taxon>Phyllobacteriaceae</taxon>
        <taxon>Mesorhizobium</taxon>
    </lineage>
</organism>
<dbReference type="InterPro" id="IPR050156">
    <property type="entry name" value="TC-AMP_synthase_SUA5"/>
</dbReference>
<dbReference type="Proteomes" id="UP000251558">
    <property type="component" value="Unassembled WGS sequence"/>
</dbReference>
<dbReference type="EC" id="2.7.7.87" evidence="3 13"/>
<evidence type="ECO:0000313" key="17">
    <source>
        <dbReference type="Proteomes" id="UP000251558"/>
    </source>
</evidence>
<evidence type="ECO:0000256" key="3">
    <source>
        <dbReference type="ARBA" id="ARBA00012584"/>
    </source>
</evidence>
<feature type="binding site" evidence="14">
    <location>
        <position position="173"/>
    </location>
    <ligand>
        <name>ATP</name>
        <dbReference type="ChEBI" id="CHEBI:30616"/>
    </ligand>
</feature>
<evidence type="ECO:0000313" key="16">
    <source>
        <dbReference type="EMBL" id="RAZ92756.1"/>
    </source>
</evidence>
<dbReference type="GO" id="GO:0003725">
    <property type="term" value="F:double-stranded RNA binding"/>
    <property type="evidence" value="ECO:0007669"/>
    <property type="project" value="UniProtKB-UniRule"/>
</dbReference>
<proteinExistence type="inferred from homology"/>
<comment type="caution">
    <text evidence="16">The sequence shown here is derived from an EMBL/GenBank/DDBJ whole genome shotgun (WGS) entry which is preliminary data.</text>
</comment>
<feature type="binding site" evidence="14">
    <location>
        <position position="140"/>
    </location>
    <ligand>
        <name>ATP</name>
        <dbReference type="ChEBI" id="CHEBI:30616"/>
    </ligand>
</feature>
<feature type="binding site" evidence="14">
    <location>
        <position position="251"/>
    </location>
    <ligand>
        <name>ATP</name>
        <dbReference type="ChEBI" id="CHEBI:30616"/>
    </ligand>
</feature>
<dbReference type="GO" id="GO:0005737">
    <property type="term" value="C:cytoplasm"/>
    <property type="evidence" value="ECO:0007669"/>
    <property type="project" value="UniProtKB-SubCell"/>
</dbReference>
<comment type="catalytic activity">
    <reaction evidence="12 13">
        <text>L-threonine + hydrogencarbonate + ATP = L-threonylcarbamoyladenylate + diphosphate + H2O</text>
        <dbReference type="Rhea" id="RHEA:36407"/>
        <dbReference type="ChEBI" id="CHEBI:15377"/>
        <dbReference type="ChEBI" id="CHEBI:17544"/>
        <dbReference type="ChEBI" id="CHEBI:30616"/>
        <dbReference type="ChEBI" id="CHEBI:33019"/>
        <dbReference type="ChEBI" id="CHEBI:57926"/>
        <dbReference type="ChEBI" id="CHEBI:73682"/>
        <dbReference type="EC" id="2.7.7.87"/>
    </reaction>
</comment>
<keyword evidence="5 13" id="KW-0963">Cytoplasm</keyword>
<evidence type="ECO:0000256" key="7">
    <source>
        <dbReference type="ARBA" id="ARBA00022694"/>
    </source>
</evidence>
<reference evidence="16 17" key="1">
    <citation type="submission" date="2018-07" db="EMBL/GenBank/DDBJ databases">
        <title>Diversity of Mesorhizobium strains in Brazil.</title>
        <authorList>
            <person name="Helene L.C.F."/>
            <person name="Dall'Agnol R."/>
            <person name="Delamuta J.R.M."/>
            <person name="Hungria M."/>
        </authorList>
    </citation>
    <scope>NUCLEOTIDE SEQUENCE [LARGE SCALE GENOMIC DNA]</scope>
    <source>
        <strain evidence="16 17">AC99b</strain>
    </source>
</reference>
<feature type="binding site" evidence="14">
    <location>
        <position position="80"/>
    </location>
    <ligand>
        <name>ATP</name>
        <dbReference type="ChEBI" id="CHEBI:30616"/>
    </ligand>
</feature>
<evidence type="ECO:0000256" key="12">
    <source>
        <dbReference type="ARBA" id="ARBA00048366"/>
    </source>
</evidence>
<keyword evidence="10 13" id="KW-0067">ATP-binding</keyword>
<comment type="similarity">
    <text evidence="2 13">Belongs to the SUA5 family.</text>
</comment>
<keyword evidence="8 13" id="KW-0548">Nucleotidyltransferase</keyword>
<evidence type="ECO:0000256" key="6">
    <source>
        <dbReference type="ARBA" id="ARBA00022679"/>
    </source>
</evidence>
<keyword evidence="6 13" id="KW-0808">Transferase</keyword>
<dbReference type="GO" id="GO:0005524">
    <property type="term" value="F:ATP binding"/>
    <property type="evidence" value="ECO:0007669"/>
    <property type="project" value="UniProtKB-UniRule"/>
</dbReference>
<evidence type="ECO:0000256" key="14">
    <source>
        <dbReference type="PIRSR" id="PIRSR004930-1"/>
    </source>
</evidence>
<evidence type="ECO:0000256" key="13">
    <source>
        <dbReference type="PIRNR" id="PIRNR004930"/>
    </source>
</evidence>
<dbReference type="AlphaFoldDB" id="A0A330HW46"/>
<dbReference type="InterPro" id="IPR010923">
    <property type="entry name" value="T(6)A37_SUA5"/>
</dbReference>
<keyword evidence="17" id="KW-1185">Reference proteome</keyword>
<dbReference type="GO" id="GO:0061710">
    <property type="term" value="F:L-threonylcarbamoyladenylate synthase"/>
    <property type="evidence" value="ECO:0007669"/>
    <property type="project" value="UniProtKB-EC"/>
</dbReference>
<dbReference type="PIRSF" id="PIRSF004930">
    <property type="entry name" value="Tln_factor_SUA5"/>
    <property type="match status" value="1"/>
</dbReference>
<feature type="binding site" evidence="14">
    <location>
        <position position="165"/>
    </location>
    <ligand>
        <name>ATP</name>
        <dbReference type="ChEBI" id="CHEBI:30616"/>
    </ligand>
</feature>
<comment type="function">
    <text evidence="13">Required for the formation of a threonylcarbamoyl group on adenosine at position 37 (t(6)A37) in tRNAs that read codons beginning with adenine.</text>
</comment>
<evidence type="ECO:0000256" key="4">
    <source>
        <dbReference type="ARBA" id="ARBA00015492"/>
    </source>
</evidence>
<dbReference type="Gene3D" id="3.90.870.10">
    <property type="entry name" value="DHBP synthase"/>
    <property type="match status" value="1"/>
</dbReference>
<dbReference type="InterPro" id="IPR017945">
    <property type="entry name" value="DHBP_synth_RibB-like_a/b_dom"/>
</dbReference>
<evidence type="ECO:0000256" key="2">
    <source>
        <dbReference type="ARBA" id="ARBA00007663"/>
    </source>
</evidence>
<keyword evidence="7 13" id="KW-0819">tRNA processing</keyword>
<feature type="binding site" evidence="14">
    <location>
        <position position="217"/>
    </location>
    <ligand>
        <name>ATP</name>
        <dbReference type="ChEBI" id="CHEBI:30616"/>
    </ligand>
</feature>
<feature type="domain" description="YrdC-like" evidence="15">
    <location>
        <begin position="35"/>
        <end position="221"/>
    </location>
</feature>
<dbReference type="OrthoDB" id="9814580at2"/>
<dbReference type="GO" id="GO:0000049">
    <property type="term" value="F:tRNA binding"/>
    <property type="evidence" value="ECO:0007669"/>
    <property type="project" value="TreeGrafter"/>
</dbReference>
<dbReference type="EMBL" id="QMBP01000001">
    <property type="protein sequence ID" value="RAZ92756.1"/>
    <property type="molecule type" value="Genomic_DNA"/>
</dbReference>
<dbReference type="NCBIfam" id="TIGR00057">
    <property type="entry name" value="L-threonylcarbamoyladenylate synthase"/>
    <property type="match status" value="1"/>
</dbReference>
<protein>
    <recommendedName>
        <fullName evidence="4 13">Threonylcarbamoyl-AMP synthase</fullName>
        <shortName evidence="13">TC-AMP synthase</shortName>
        <ecNumber evidence="3 13">2.7.7.87</ecNumber>
    </recommendedName>
    <alternativeName>
        <fullName evidence="11 13">L-threonylcarbamoyladenylate synthase</fullName>
    </alternativeName>
</protein>
<evidence type="ECO:0000256" key="8">
    <source>
        <dbReference type="ARBA" id="ARBA00022695"/>
    </source>
</evidence>
<keyword evidence="9 13" id="KW-0547">Nucleotide-binding</keyword>
<feature type="binding site" evidence="14">
    <location>
        <position position="163"/>
    </location>
    <ligand>
        <name>L-threonine</name>
        <dbReference type="ChEBI" id="CHEBI:57926"/>
    </ligand>
</feature>
<evidence type="ECO:0000256" key="11">
    <source>
        <dbReference type="ARBA" id="ARBA00029774"/>
    </source>
</evidence>
<feature type="binding site" evidence="14">
    <location>
        <position position="89"/>
    </location>
    <ligand>
        <name>L-threonine</name>
        <dbReference type="ChEBI" id="CHEBI:57926"/>
    </ligand>
</feature>
<feature type="binding site" evidence="14">
    <location>
        <position position="84"/>
    </location>
    <ligand>
        <name>ATP</name>
        <dbReference type="ChEBI" id="CHEBI:30616"/>
    </ligand>
</feature>
<dbReference type="Gene3D" id="3.40.50.11030">
    <property type="entry name" value="Threonylcarbamoyl-AMP synthase, C-terminal domain"/>
    <property type="match status" value="1"/>
</dbReference>
<evidence type="ECO:0000256" key="1">
    <source>
        <dbReference type="ARBA" id="ARBA00004496"/>
    </source>
</evidence>
<dbReference type="PROSITE" id="PS51163">
    <property type="entry name" value="YRDC"/>
    <property type="match status" value="1"/>
</dbReference>
<feature type="binding site" evidence="14">
    <location>
        <position position="144"/>
    </location>
    <ligand>
        <name>ATP</name>
        <dbReference type="ChEBI" id="CHEBI:30616"/>
    </ligand>
</feature>
<sequence>MINRQCPHLPERSGRITGPACSRLVAHLAEILAVGEALEHALALLEGGDVVAIPTETVYGLAGDATNGVAVARIFEAKGRPRFNPLIAHVADRAMADRIAVFDPLSAKLAEAFWPGPLTLVLPHRADSGIHPLATAGLDTIALRMPRGFGGELIARLGRPLAAPSANSSGRISGTTAGAVAADLGDRIKLVVDGGATPVGLESTIVKVEHGELRLLRPGGIGAEEIEAVAGAKLLRGASGIEAPGMLASHYAPGAAMRLNVDKIAGGEALLAFGGKRAAGWEQAIALRNLSEAGDLREAASNLFAFMQALDRVGAATIAVEPIPFEGLGEAINDRLARAAAPRDKIG</sequence>
<comment type="subcellular location">
    <subcellularLocation>
        <location evidence="1 13">Cytoplasm</location>
    </subcellularLocation>
</comment>
<dbReference type="InterPro" id="IPR038385">
    <property type="entry name" value="Sua5/YwlC_C"/>
</dbReference>
<dbReference type="GO" id="GO:0006450">
    <property type="term" value="P:regulation of translational fidelity"/>
    <property type="evidence" value="ECO:0007669"/>
    <property type="project" value="TreeGrafter"/>
</dbReference>
<feature type="binding site" evidence="14">
    <location>
        <position position="203"/>
    </location>
    <ligand>
        <name>L-threonine</name>
        <dbReference type="ChEBI" id="CHEBI:57926"/>
    </ligand>
</feature>
<feature type="binding site" evidence="14">
    <location>
        <position position="57"/>
    </location>
    <ligand>
        <name>L-threonine</name>
        <dbReference type="ChEBI" id="CHEBI:57926"/>
    </ligand>
</feature>
<dbReference type="PANTHER" id="PTHR17490">
    <property type="entry name" value="SUA5"/>
    <property type="match status" value="1"/>
</dbReference>
<evidence type="ECO:0000256" key="9">
    <source>
        <dbReference type="ARBA" id="ARBA00022741"/>
    </source>
</evidence>
<dbReference type="GO" id="GO:0008033">
    <property type="term" value="P:tRNA processing"/>
    <property type="evidence" value="ECO:0007669"/>
    <property type="project" value="UniProtKB-KW"/>
</dbReference>
<gene>
    <name evidence="16" type="ORF">DPM33_02460</name>
</gene>
<dbReference type="SUPFAM" id="SSF55821">
    <property type="entry name" value="YrdC/RibB"/>
    <property type="match status" value="1"/>
</dbReference>
<dbReference type="Pfam" id="PF01300">
    <property type="entry name" value="Sua5_yciO_yrdC"/>
    <property type="match status" value="1"/>
</dbReference>
<evidence type="ECO:0000256" key="5">
    <source>
        <dbReference type="ARBA" id="ARBA00022490"/>
    </source>
</evidence>
<dbReference type="InterPro" id="IPR006070">
    <property type="entry name" value="Sua5-like_dom"/>
</dbReference>
<accession>A0A330HW46</accession>
<dbReference type="InterPro" id="IPR005145">
    <property type="entry name" value="Sua5_C"/>
</dbReference>
<name>A0A330HW46_9HYPH</name>
<evidence type="ECO:0000259" key="15">
    <source>
        <dbReference type="PROSITE" id="PS51163"/>
    </source>
</evidence>
<evidence type="ECO:0000256" key="10">
    <source>
        <dbReference type="ARBA" id="ARBA00022840"/>
    </source>
</evidence>
<dbReference type="Pfam" id="PF03481">
    <property type="entry name" value="Sua5_C"/>
    <property type="match status" value="1"/>
</dbReference>